<name>A0ABQ8PWP7_9AGAR</name>
<accession>A0ABQ8PWP7</accession>
<protein>
    <submittedName>
        <fullName evidence="1">Uncharacterized protein</fullName>
    </submittedName>
</protein>
<reference evidence="1" key="1">
    <citation type="submission" date="2022-08" db="EMBL/GenBank/DDBJ databases">
        <authorList>
            <consortium name="DOE Joint Genome Institute"/>
            <person name="Min B."/>
            <person name="Riley R."/>
            <person name="Sierra-Patev S."/>
            <person name="Naranjo-Ortiz M."/>
            <person name="Looney B."/>
            <person name="Konkel Z."/>
            <person name="Slot J.C."/>
            <person name="Sakamoto Y."/>
            <person name="Steenwyk J.L."/>
            <person name="Rokas A."/>
            <person name="Carro J."/>
            <person name="Camarero S."/>
            <person name="Ferreira P."/>
            <person name="Molpeceres G."/>
            <person name="Ruiz-Duenas F.J."/>
            <person name="Serrano A."/>
            <person name="Henrissat B."/>
            <person name="Drula E."/>
            <person name="Hughes K.W."/>
            <person name="Mata J.L."/>
            <person name="Ishikawa N.K."/>
            <person name="Vargas-Isla R."/>
            <person name="Ushijima S."/>
            <person name="Smith C.A."/>
            <person name="Ahrendt S."/>
            <person name="Andreopoulos W."/>
            <person name="He G."/>
            <person name="Labutti K."/>
            <person name="Lipzen A."/>
            <person name="Ng V."/>
            <person name="Sandor L."/>
            <person name="Barry K."/>
            <person name="Martinez A.T."/>
            <person name="Xiao Y."/>
            <person name="Gibbons J.G."/>
            <person name="Terashima K."/>
            <person name="Hibbett D.S."/>
            <person name="Grigoriev I.V."/>
        </authorList>
    </citation>
    <scope>NUCLEOTIDE SEQUENCE</scope>
    <source>
        <strain evidence="1">TFB10827</strain>
    </source>
</reference>
<evidence type="ECO:0000313" key="1">
    <source>
        <dbReference type="EMBL" id="KAJ3990831.1"/>
    </source>
</evidence>
<proteinExistence type="predicted"/>
<comment type="caution">
    <text evidence="1">The sequence shown here is derived from an EMBL/GenBank/DDBJ whole genome shotgun (WGS) entry which is preliminary data.</text>
</comment>
<sequence>MVDILKERTIELDLDAAFGSLDEPLTDYEIDSGDEKDVNKDLTRNLLRKKRRGRGHSEASIIRGVQQRAKTLARIAQRRTNTKIFENFNFSKATNETLTVRRKHQEWLTAPRERTVWGEDDKDSPRRAMSANGYDLVYHFPGGISHKAKEVLTDLLIDYGKALDIKVTPTADKFHRNNPNSYVEKKGEVAGVVHLVRCWHGIGRPDLDMVISHDFTKSGIAFSKSLELLTELQLFSQGINSFLKNIDPI</sequence>
<dbReference type="EMBL" id="MU791416">
    <property type="protein sequence ID" value="KAJ3990831.1"/>
    <property type="molecule type" value="Genomic_DNA"/>
</dbReference>
<organism evidence="1 2">
    <name type="scientific">Lentinula boryana</name>
    <dbReference type="NCBI Taxonomy" id="40481"/>
    <lineage>
        <taxon>Eukaryota</taxon>
        <taxon>Fungi</taxon>
        <taxon>Dikarya</taxon>
        <taxon>Basidiomycota</taxon>
        <taxon>Agaricomycotina</taxon>
        <taxon>Agaricomycetes</taxon>
        <taxon>Agaricomycetidae</taxon>
        <taxon>Agaricales</taxon>
        <taxon>Marasmiineae</taxon>
        <taxon>Omphalotaceae</taxon>
        <taxon>Lentinula</taxon>
    </lineage>
</organism>
<dbReference type="Proteomes" id="UP001163828">
    <property type="component" value="Unassembled WGS sequence"/>
</dbReference>
<gene>
    <name evidence="1" type="ORF">F5050DRAFT_1813386</name>
</gene>
<evidence type="ECO:0000313" key="2">
    <source>
        <dbReference type="Proteomes" id="UP001163828"/>
    </source>
</evidence>
<keyword evidence="2" id="KW-1185">Reference proteome</keyword>